<keyword evidence="2" id="KW-0017">Alkaloid metabolism</keyword>
<dbReference type="InterPro" id="IPR050279">
    <property type="entry name" value="Plant_def-hormone_signal"/>
</dbReference>
<comment type="caution">
    <text evidence="4">The sequence shown here is derived from an EMBL/GenBank/DDBJ whole genome shotgun (WGS) entry which is preliminary data.</text>
</comment>
<sequence>MVGQVENELEVNVPSAVLWDIYKGLELGRIGSRLLPGIFERVEVVEGDGSVGTILKIVFPKGSLVPYHKEKFTVIDNEKRLKVAEVIEGGFLNLGFSFYHVYLQIIEKDEKSSIIKSTIKFEVEPGSEADSSLITIKAMQLVAEAIGKYLTDEKI</sequence>
<dbReference type="GO" id="GO:0004864">
    <property type="term" value="F:protein phosphatase inhibitor activity"/>
    <property type="evidence" value="ECO:0007669"/>
    <property type="project" value="TreeGrafter"/>
</dbReference>
<accession>A0A7J6WWQ4</accession>
<evidence type="ECO:0000259" key="3">
    <source>
        <dbReference type="Pfam" id="PF00407"/>
    </source>
</evidence>
<dbReference type="SUPFAM" id="SSF55961">
    <property type="entry name" value="Bet v1-like"/>
    <property type="match status" value="1"/>
</dbReference>
<dbReference type="GO" id="GO:0005737">
    <property type="term" value="C:cytoplasm"/>
    <property type="evidence" value="ECO:0007669"/>
    <property type="project" value="TreeGrafter"/>
</dbReference>
<dbReference type="PANTHER" id="PTHR31213:SF19">
    <property type="entry name" value="BET V I_MAJOR LATEX PROTEIN DOMAIN-CONTAINING PROTEIN"/>
    <property type="match status" value="1"/>
</dbReference>
<dbReference type="GO" id="GO:0006952">
    <property type="term" value="P:defense response"/>
    <property type="evidence" value="ECO:0007669"/>
    <property type="project" value="InterPro"/>
</dbReference>
<organism evidence="4 5">
    <name type="scientific">Thalictrum thalictroides</name>
    <name type="common">Rue-anemone</name>
    <name type="synonym">Anemone thalictroides</name>
    <dbReference type="NCBI Taxonomy" id="46969"/>
    <lineage>
        <taxon>Eukaryota</taxon>
        <taxon>Viridiplantae</taxon>
        <taxon>Streptophyta</taxon>
        <taxon>Embryophyta</taxon>
        <taxon>Tracheophyta</taxon>
        <taxon>Spermatophyta</taxon>
        <taxon>Magnoliopsida</taxon>
        <taxon>Ranunculales</taxon>
        <taxon>Ranunculaceae</taxon>
        <taxon>Thalictroideae</taxon>
        <taxon>Thalictrum</taxon>
    </lineage>
</organism>
<evidence type="ECO:0000256" key="2">
    <source>
        <dbReference type="ARBA" id="ARBA00022589"/>
    </source>
</evidence>
<dbReference type="InterPro" id="IPR000916">
    <property type="entry name" value="Bet_v_I/MLP"/>
</dbReference>
<gene>
    <name evidence="4" type="ORF">FRX31_009448</name>
</gene>
<dbReference type="Pfam" id="PF00407">
    <property type="entry name" value="Bet_v_1"/>
    <property type="match status" value="1"/>
</dbReference>
<name>A0A7J6WWQ4_THATH</name>
<dbReference type="GO" id="GO:0005634">
    <property type="term" value="C:nucleus"/>
    <property type="evidence" value="ECO:0007669"/>
    <property type="project" value="TreeGrafter"/>
</dbReference>
<dbReference type="AlphaFoldDB" id="A0A7J6WWQ4"/>
<dbReference type="GO" id="GO:0010427">
    <property type="term" value="F:abscisic acid binding"/>
    <property type="evidence" value="ECO:0007669"/>
    <property type="project" value="TreeGrafter"/>
</dbReference>
<feature type="domain" description="Bet v I/Major latex protein" evidence="3">
    <location>
        <begin position="1"/>
        <end position="150"/>
    </location>
</feature>
<reference evidence="4 5" key="1">
    <citation type="submission" date="2020-06" db="EMBL/GenBank/DDBJ databases">
        <title>Transcriptomic and genomic resources for Thalictrum thalictroides and T. hernandezii: Facilitating candidate gene discovery in an emerging model plant lineage.</title>
        <authorList>
            <person name="Arias T."/>
            <person name="Riano-Pachon D.M."/>
            <person name="Di Stilio V.S."/>
        </authorList>
    </citation>
    <scope>NUCLEOTIDE SEQUENCE [LARGE SCALE GENOMIC DNA]</scope>
    <source>
        <strain evidence="5">cv. WT478/WT964</strain>
        <tissue evidence="4">Leaves</tissue>
    </source>
</reference>
<evidence type="ECO:0000256" key="1">
    <source>
        <dbReference type="ARBA" id="ARBA00009744"/>
    </source>
</evidence>
<dbReference type="InterPro" id="IPR023393">
    <property type="entry name" value="START-like_dom_sf"/>
</dbReference>
<dbReference type="CDD" id="cd07816">
    <property type="entry name" value="Bet_v1-like"/>
    <property type="match status" value="1"/>
</dbReference>
<comment type="similarity">
    <text evidence="1">Belongs to the BetVI family.</text>
</comment>
<dbReference type="OrthoDB" id="1879545at2759"/>
<dbReference type="Proteomes" id="UP000554482">
    <property type="component" value="Unassembled WGS sequence"/>
</dbReference>
<evidence type="ECO:0000313" key="4">
    <source>
        <dbReference type="EMBL" id="KAF5200965.1"/>
    </source>
</evidence>
<dbReference type="GO" id="GO:0009738">
    <property type="term" value="P:abscisic acid-activated signaling pathway"/>
    <property type="evidence" value="ECO:0007669"/>
    <property type="project" value="TreeGrafter"/>
</dbReference>
<protein>
    <submittedName>
        <fullName evidence="4">S-norcoclaurine synthase</fullName>
    </submittedName>
</protein>
<proteinExistence type="inferred from homology"/>
<dbReference type="EMBL" id="JABWDY010010057">
    <property type="protein sequence ID" value="KAF5200965.1"/>
    <property type="molecule type" value="Genomic_DNA"/>
</dbReference>
<dbReference type="GO" id="GO:0009820">
    <property type="term" value="P:alkaloid metabolic process"/>
    <property type="evidence" value="ECO:0007669"/>
    <property type="project" value="UniProtKB-KW"/>
</dbReference>
<dbReference type="Gene3D" id="3.30.530.20">
    <property type="match status" value="1"/>
</dbReference>
<dbReference type="GO" id="GO:0038023">
    <property type="term" value="F:signaling receptor activity"/>
    <property type="evidence" value="ECO:0007669"/>
    <property type="project" value="TreeGrafter"/>
</dbReference>
<evidence type="ECO:0000313" key="5">
    <source>
        <dbReference type="Proteomes" id="UP000554482"/>
    </source>
</evidence>
<keyword evidence="5" id="KW-1185">Reference proteome</keyword>
<dbReference type="PANTHER" id="PTHR31213">
    <property type="entry name" value="OS08G0374000 PROTEIN-RELATED"/>
    <property type="match status" value="1"/>
</dbReference>